<dbReference type="GO" id="GO:0006412">
    <property type="term" value="P:translation"/>
    <property type="evidence" value="ECO:0007669"/>
    <property type="project" value="InterPro"/>
</dbReference>
<protein>
    <submittedName>
        <fullName evidence="4">OLC1v1032337C1</fullName>
    </submittedName>
</protein>
<dbReference type="EMBL" id="OX459119">
    <property type="protein sequence ID" value="CAI9096241.1"/>
    <property type="molecule type" value="Genomic_DNA"/>
</dbReference>
<dbReference type="PANTHER" id="PTHR35108">
    <property type="entry name" value="30S RIBOSOMAL PROTEIN 3, CHLOROPLASTIC"/>
    <property type="match status" value="1"/>
</dbReference>
<dbReference type="GO" id="GO:1990904">
    <property type="term" value="C:ribonucleoprotein complex"/>
    <property type="evidence" value="ECO:0007669"/>
    <property type="project" value="UniProtKB-KW"/>
</dbReference>
<dbReference type="Proteomes" id="UP001161247">
    <property type="component" value="Chromosome 2"/>
</dbReference>
<dbReference type="GO" id="GO:0005840">
    <property type="term" value="C:ribosome"/>
    <property type="evidence" value="ECO:0007669"/>
    <property type="project" value="UniProtKB-KW"/>
</dbReference>
<dbReference type="Pfam" id="PF04839">
    <property type="entry name" value="PSRP-3_Ycf65"/>
    <property type="match status" value="1"/>
</dbReference>
<evidence type="ECO:0000256" key="2">
    <source>
        <dbReference type="ARBA" id="ARBA00022980"/>
    </source>
</evidence>
<dbReference type="PANTHER" id="PTHR35108:SF12">
    <property type="entry name" value="SMALL RIBOSOMAL SUBUNIT PROTEIN CS23Y"/>
    <property type="match status" value="1"/>
</dbReference>
<evidence type="ECO:0000256" key="3">
    <source>
        <dbReference type="ARBA" id="ARBA00023274"/>
    </source>
</evidence>
<reference evidence="4" key="1">
    <citation type="submission" date="2023-03" db="EMBL/GenBank/DDBJ databases">
        <authorList>
            <person name="Julca I."/>
        </authorList>
    </citation>
    <scope>NUCLEOTIDE SEQUENCE</scope>
</reference>
<evidence type="ECO:0000313" key="4">
    <source>
        <dbReference type="EMBL" id="CAI9096241.1"/>
    </source>
</evidence>
<comment type="similarity">
    <text evidence="1">Belongs to the chloroplast-specific ribosomal protein cS23 family.</text>
</comment>
<keyword evidence="5" id="KW-1185">Reference proteome</keyword>
<dbReference type="GO" id="GO:0003735">
    <property type="term" value="F:structural constituent of ribosome"/>
    <property type="evidence" value="ECO:0007669"/>
    <property type="project" value="InterPro"/>
</dbReference>
<proteinExistence type="inferred from homology"/>
<dbReference type="AlphaFoldDB" id="A0AAV1CLJ3"/>
<keyword evidence="2" id="KW-0689">Ribosomal protein</keyword>
<dbReference type="Gene3D" id="3.30.390.140">
    <property type="match status" value="1"/>
</dbReference>
<accession>A0AAV1CLJ3</accession>
<dbReference type="InterPro" id="IPR006924">
    <property type="entry name" value="Ribosomal_cS23-like"/>
</dbReference>
<keyword evidence="3" id="KW-0687">Ribonucleoprotein</keyword>
<evidence type="ECO:0000256" key="1">
    <source>
        <dbReference type="ARBA" id="ARBA00008561"/>
    </source>
</evidence>
<dbReference type="InterPro" id="IPR038447">
    <property type="entry name" value="PSRP-3/Ycf65_sf"/>
</dbReference>
<gene>
    <name evidence="4" type="ORF">OLC1_LOCUS7041</name>
</gene>
<evidence type="ECO:0000313" key="5">
    <source>
        <dbReference type="Proteomes" id="UP001161247"/>
    </source>
</evidence>
<organism evidence="4 5">
    <name type="scientific">Oldenlandia corymbosa var. corymbosa</name>
    <dbReference type="NCBI Taxonomy" id="529605"/>
    <lineage>
        <taxon>Eukaryota</taxon>
        <taxon>Viridiplantae</taxon>
        <taxon>Streptophyta</taxon>
        <taxon>Embryophyta</taxon>
        <taxon>Tracheophyta</taxon>
        <taxon>Spermatophyta</taxon>
        <taxon>Magnoliopsida</taxon>
        <taxon>eudicotyledons</taxon>
        <taxon>Gunneridae</taxon>
        <taxon>Pentapetalae</taxon>
        <taxon>asterids</taxon>
        <taxon>lamiids</taxon>
        <taxon>Gentianales</taxon>
        <taxon>Rubiaceae</taxon>
        <taxon>Rubioideae</taxon>
        <taxon>Spermacoceae</taxon>
        <taxon>Hedyotis-Oldenlandia complex</taxon>
        <taxon>Oldenlandia</taxon>
    </lineage>
</organism>
<sequence>MLSMSVQSGVRSTLTCPSFPSQKFSCIIPPQDSSFRPNKAGSQHPSILLSIKTKPISRIQKLHASATAEEVAVETPPESPQETILPAVEEIVAKKAQKPKPELVLKFIWMEKNIGLSLDQRIPGYGTVPLSPYFFWPRKDAWEELKATLESKPWISQKKMIILLNQATDIINLWQQSGGNLTS</sequence>
<name>A0AAV1CLJ3_OLDCO</name>